<organism evidence="1 2">
    <name type="scientific">Vibrio cortegadensis</name>
    <dbReference type="NCBI Taxonomy" id="1328770"/>
    <lineage>
        <taxon>Bacteria</taxon>
        <taxon>Pseudomonadati</taxon>
        <taxon>Pseudomonadota</taxon>
        <taxon>Gammaproteobacteria</taxon>
        <taxon>Vibrionales</taxon>
        <taxon>Vibrionaceae</taxon>
        <taxon>Vibrio</taxon>
    </lineage>
</organism>
<evidence type="ECO:0008006" key="3">
    <source>
        <dbReference type="Google" id="ProtNLM"/>
    </source>
</evidence>
<protein>
    <recommendedName>
        <fullName evidence="3">DNA-binding protein</fullName>
    </recommendedName>
</protein>
<dbReference type="RefSeq" id="WP_371729714.1">
    <property type="nucleotide sequence ID" value="NZ_JBGOOT010000002.1"/>
</dbReference>
<accession>A0ABV4M3W9</accession>
<reference evidence="1 2" key="1">
    <citation type="submission" date="2024-06" db="EMBL/GenBank/DDBJ databases">
        <authorList>
            <person name="Steensen K."/>
            <person name="Seneca J."/>
            <person name="Bartlau N."/>
            <person name="Yu A.X."/>
            <person name="Polz M.F."/>
        </authorList>
    </citation>
    <scope>NUCLEOTIDE SEQUENCE [LARGE SCALE GENOMIC DNA]</scope>
    <source>
        <strain evidence="1 2">FF146</strain>
    </source>
</reference>
<proteinExistence type="predicted"/>
<comment type="caution">
    <text evidence="1">The sequence shown here is derived from an EMBL/GenBank/DDBJ whole genome shotgun (WGS) entry which is preliminary data.</text>
</comment>
<name>A0ABV4M3W9_9VIBR</name>
<dbReference type="Proteomes" id="UP001569153">
    <property type="component" value="Unassembled WGS sequence"/>
</dbReference>
<sequence length="70" mass="7848">MLTIIPVIPAPFVTYEEYSRVTGLPMGTIKDYVSKGKIIVKEKEQTKGKPFVNMVAMYEIAVREATKKLG</sequence>
<evidence type="ECO:0000313" key="2">
    <source>
        <dbReference type="Proteomes" id="UP001569153"/>
    </source>
</evidence>
<dbReference type="EMBL" id="JBGOOT010000002">
    <property type="protein sequence ID" value="MEZ8193995.1"/>
    <property type="molecule type" value="Genomic_DNA"/>
</dbReference>
<gene>
    <name evidence="1" type="ORF">ACED38_03740</name>
</gene>
<evidence type="ECO:0000313" key="1">
    <source>
        <dbReference type="EMBL" id="MEZ8193995.1"/>
    </source>
</evidence>
<keyword evidence="2" id="KW-1185">Reference proteome</keyword>